<evidence type="ECO:0000256" key="1">
    <source>
        <dbReference type="SAM" id="Phobius"/>
    </source>
</evidence>
<dbReference type="EMBL" id="CP036432">
    <property type="protein sequence ID" value="QDV83250.1"/>
    <property type="molecule type" value="Genomic_DNA"/>
</dbReference>
<keyword evidence="1" id="KW-1133">Transmembrane helix</keyword>
<dbReference type="InterPro" id="IPR011933">
    <property type="entry name" value="Double_TM_dom"/>
</dbReference>
<dbReference type="NCBIfam" id="TIGR02226">
    <property type="entry name" value="two_anch"/>
    <property type="match status" value="1"/>
</dbReference>
<dbReference type="SUPFAM" id="SSF53300">
    <property type="entry name" value="vWA-like"/>
    <property type="match status" value="1"/>
</dbReference>
<dbReference type="Gene3D" id="3.40.50.410">
    <property type="entry name" value="von Willebrand factor, type A domain"/>
    <property type="match status" value="1"/>
</dbReference>
<sequence>MNLMHLGFLAAGAAAMTLPLWIHLLLRQKATSMEIGSIRFVKQVVRRTKNRQRIQRWILLTLRALAVLLLGLLFARPFFPETPADGSTREVVILIDRSASMSARQANGAAAIQNAIQRAKAYLATLGSETRVHLGLFDAAGVQPLSLNELDAAKTSSMATRYDEAFDWAADLLAASTRADRSLMVLSDLQQLGPSPANLSAFPAEVSVRIENPAPAIAQNLAIESALATQVELRPGVPVAVEIQLVNHGAFPVIGAPLRMELSGPRSPIVIDRTVSLAAGQRNSLRLELPIETAGLYRGSVSVDFDDPLAWDNQRAVALEARHPDRLLLVDGDAGSKAWENETYFIETALRLRTPVGDGPARTFEVERLVWDRGAGFPDLAGFRLIVIANVSRFTDRDAGRLNAFVRGGGNVLWFPGDRSTDAVHERLTAAGLLGKTKFGRVTDTVARVQEFDVDHPALRPFADPQHGDLRRLTASRVLPIQSADPDADVLIRSRRWPLVISHPTGAGRFVFVATSADRSWNDWPQNRLFVPLIRQLAAWLTGQLDLRQSVQTKNIDHPDQVPGIQIDGDAVVVRHVDPAESQINRFAVEAFRETLGLPEHSVATAETDRRQAYTPEGVARADEKWPWVVWMLIGVLSSELILASRVHE</sequence>
<dbReference type="Gene3D" id="3.40.50.880">
    <property type="match status" value="1"/>
</dbReference>
<keyword evidence="1" id="KW-0812">Transmembrane</keyword>
<dbReference type="Proteomes" id="UP000318081">
    <property type="component" value="Chromosome"/>
</dbReference>
<feature type="transmembrane region" description="Helical" evidence="1">
    <location>
        <begin position="57"/>
        <end position="79"/>
    </location>
</feature>
<dbReference type="PANTHER" id="PTHR37464:SF1">
    <property type="entry name" value="BLL2463 PROTEIN"/>
    <property type="match status" value="1"/>
</dbReference>
<evidence type="ECO:0000259" key="2">
    <source>
        <dbReference type="Pfam" id="PF07584"/>
    </source>
</evidence>
<keyword evidence="4" id="KW-1185">Reference proteome</keyword>
<evidence type="ECO:0000313" key="4">
    <source>
        <dbReference type="Proteomes" id="UP000318081"/>
    </source>
</evidence>
<feature type="transmembrane region" description="Helical" evidence="1">
    <location>
        <begin position="6"/>
        <end position="26"/>
    </location>
</feature>
<accession>A0ABX5XMN5</accession>
<keyword evidence="1" id="KW-0472">Membrane</keyword>
<proteinExistence type="predicted"/>
<name>A0ABX5XMN5_9BACT</name>
<dbReference type="RefSeq" id="WP_145209831.1">
    <property type="nucleotide sequence ID" value="NZ_CP036432.1"/>
</dbReference>
<gene>
    <name evidence="3" type="ORF">TBK1r_21860</name>
</gene>
<dbReference type="InterPro" id="IPR036465">
    <property type="entry name" value="vWFA_dom_sf"/>
</dbReference>
<feature type="domain" description="Aerotolerance regulator N-terminal" evidence="2">
    <location>
        <begin position="5"/>
        <end position="77"/>
    </location>
</feature>
<organism evidence="3 4">
    <name type="scientific">Stieleria magnilauensis</name>
    <dbReference type="NCBI Taxonomy" id="2527963"/>
    <lineage>
        <taxon>Bacteria</taxon>
        <taxon>Pseudomonadati</taxon>
        <taxon>Planctomycetota</taxon>
        <taxon>Planctomycetia</taxon>
        <taxon>Pirellulales</taxon>
        <taxon>Pirellulaceae</taxon>
        <taxon>Stieleria</taxon>
    </lineage>
</organism>
<reference evidence="3 4" key="1">
    <citation type="submission" date="2019-02" db="EMBL/GenBank/DDBJ databases">
        <title>Deep-cultivation of Planctomycetes and their phenomic and genomic characterization uncovers novel biology.</title>
        <authorList>
            <person name="Wiegand S."/>
            <person name="Jogler M."/>
            <person name="Boedeker C."/>
            <person name="Pinto D."/>
            <person name="Vollmers J."/>
            <person name="Rivas-Marin E."/>
            <person name="Kohn T."/>
            <person name="Peeters S.H."/>
            <person name="Heuer A."/>
            <person name="Rast P."/>
            <person name="Oberbeckmann S."/>
            <person name="Bunk B."/>
            <person name="Jeske O."/>
            <person name="Meyerdierks A."/>
            <person name="Storesund J.E."/>
            <person name="Kallscheuer N."/>
            <person name="Luecker S."/>
            <person name="Lage O.M."/>
            <person name="Pohl T."/>
            <person name="Merkel B.J."/>
            <person name="Hornburger P."/>
            <person name="Mueller R.-W."/>
            <person name="Bruemmer F."/>
            <person name="Labrenz M."/>
            <person name="Spormann A.M."/>
            <person name="Op den Camp H."/>
            <person name="Overmann J."/>
            <person name="Amann R."/>
            <person name="Jetten M.S.M."/>
            <person name="Mascher T."/>
            <person name="Medema M.H."/>
            <person name="Devos D.P."/>
            <person name="Kaster A.-K."/>
            <person name="Ovreas L."/>
            <person name="Rohde M."/>
            <person name="Galperin M.Y."/>
            <person name="Jogler C."/>
        </authorList>
    </citation>
    <scope>NUCLEOTIDE SEQUENCE [LARGE SCALE GENOMIC DNA]</scope>
    <source>
        <strain evidence="3 4">TBK1r</strain>
    </source>
</reference>
<dbReference type="SUPFAM" id="SSF52317">
    <property type="entry name" value="Class I glutamine amidotransferase-like"/>
    <property type="match status" value="1"/>
</dbReference>
<protein>
    <recommendedName>
        <fullName evidence="2">Aerotolerance regulator N-terminal domain-containing protein</fullName>
    </recommendedName>
</protein>
<dbReference type="PANTHER" id="PTHR37464">
    <property type="entry name" value="BLL2463 PROTEIN"/>
    <property type="match status" value="1"/>
</dbReference>
<evidence type="ECO:0000313" key="3">
    <source>
        <dbReference type="EMBL" id="QDV83250.1"/>
    </source>
</evidence>
<dbReference type="InterPro" id="IPR029062">
    <property type="entry name" value="Class_I_gatase-like"/>
</dbReference>
<dbReference type="InterPro" id="IPR024163">
    <property type="entry name" value="Aerotolerance_reg_N"/>
</dbReference>
<dbReference type="Pfam" id="PF07584">
    <property type="entry name" value="BatA"/>
    <property type="match status" value="1"/>
</dbReference>